<dbReference type="PROSITE" id="PS00018">
    <property type="entry name" value="EF_HAND_1"/>
    <property type="match status" value="1"/>
</dbReference>
<dbReference type="Pfam" id="PF00673">
    <property type="entry name" value="Ribosomal_L5_C"/>
    <property type="match status" value="1"/>
</dbReference>
<name>A0A813AC18_9DINO</name>
<proteinExistence type="inferred from homology"/>
<gene>
    <name evidence="7" type="primary">rpl1102</name>
    <name evidence="7" type="ORF">SNEC2469_LOCUS27469</name>
</gene>
<keyword evidence="4" id="KW-0862">Zinc</keyword>
<dbReference type="PANTHER" id="PTHR11994">
    <property type="entry name" value="60S RIBOSOMAL PROTEIN L11-RELATED"/>
    <property type="match status" value="1"/>
</dbReference>
<dbReference type="GO" id="GO:0005840">
    <property type="term" value="C:ribosome"/>
    <property type="evidence" value="ECO:0007669"/>
    <property type="project" value="UniProtKB-KW"/>
</dbReference>
<dbReference type="InterPro" id="IPR002132">
    <property type="entry name" value="Ribosomal_uL5"/>
</dbReference>
<organism evidence="7 8">
    <name type="scientific">Symbiodinium necroappetens</name>
    <dbReference type="NCBI Taxonomy" id="1628268"/>
    <lineage>
        <taxon>Eukaryota</taxon>
        <taxon>Sar</taxon>
        <taxon>Alveolata</taxon>
        <taxon>Dinophyceae</taxon>
        <taxon>Suessiales</taxon>
        <taxon>Symbiodiniaceae</taxon>
        <taxon>Symbiodinium</taxon>
    </lineage>
</organism>
<comment type="similarity">
    <text evidence="1">Belongs to the universal ribosomal protein uL5 family.</text>
</comment>
<dbReference type="GO" id="GO:0003735">
    <property type="term" value="F:structural constituent of ribosome"/>
    <property type="evidence" value="ECO:0007669"/>
    <property type="project" value="InterPro"/>
</dbReference>
<dbReference type="InterPro" id="IPR001841">
    <property type="entry name" value="Znf_RING"/>
</dbReference>
<dbReference type="CDD" id="cd16448">
    <property type="entry name" value="RING-H2"/>
    <property type="match status" value="1"/>
</dbReference>
<dbReference type="SUPFAM" id="SSF55282">
    <property type="entry name" value="RL5-like"/>
    <property type="match status" value="1"/>
</dbReference>
<sequence length="1205" mass="133562">MADKSENPMRQIRVEKLVLNISVGESGDRLTRAAKVLEQLTEQQPVFSKARMTIRQWSVRRNEKIACHVTVRGEKAEEILEKGLKVKEYELRKKNFAGNGSFGFGITEHIDLGIKYDPGTGIYGMDFYVHLSRPGGRVQYRKLRRGLRAAITAAKRAEVLESELAGEFTGQAAVTAKDVELLRRCIEDGKQAGLNRQEVARAQKHLQKLGQSSVGRELAEALQTGDAVRLRAAARAATATASFASSRLVVSAWVGRSKDAGMTGGVRMASASRVGVSQLAEAAIKQAELGGLGPPELSAAKRHLDALNARLHARQVAAWRSVVSPVAGIEKSLPETGWSVERDFMAIPMQPAKQRSEVLVCAGRLQDYNTWHDQCQSWQFPSAAEAFFATMGGCCCKGLSRSTALQPEQPFDHKVYYESFTRQDRVKVWESVLKEGGQEIMRFNEVEDVRVYNTGSADYTRVGVLVLTELYLWWHAPPTSPSPGAGQPKTSKRARRLAGSAIVIGYGMIEEVGIVCFDAGGCAVRIVAREAYGDQFEMILQVLQPAETVPAFTTAIPEESGPEGSEAWHQTLASFLDKALKAYNWAHYFLHCALRQRDLFAHKGVSQPELNLLPNEEVAETYHGILNFGASQEDLVGHLIVTNIRVIWALDRDRMTYNVSVPHRAHVPSLTDTQTFGLCLVLHITQPFLNNPDHFGGMRLGFGAAEMKGEERRRRLEKILAHIVEMQGKYMPDPRYGVADYMRNRRQYQVESNVRLLHALSHLDTLSENTRPDSIEASLQGEVSECVICLEQVCSGSRLAYLLAAGKLGWACRHIFHLECAQQLASRKCPVCRACFSEVREMPDIRHNPGAWFDAMDIDRTGDLDIEEVLGALSVVLPIDREKLETLLKPDDNHLPQDEASKCKGVNDAVAQESENTQPTVLDDEMIQISDSPLPAAEMQSSELWRQWDKEGTGRITRKAFEDPDGGLLVWILARLKLVHRGQRPQPCLAAAASSEALGRWFDFWDWSQVGFLTRGQITRAVAKEFEGRLADMRCLDLVQEVWRSITEEAMSKPVTPRSTVPTPSHVPDEEPGSPTSGHKSQDHLVLAYPDPWNLREGICSRGDFLESGLGSALRLKLLDVTAQRSAAGRHRQMSKEMHKMFSFEEALGAGGAGMAGMAKQQFFLGLTDCACNNKRMPGEPEPRTVRLSQSALSIEGSSCNMCVA</sequence>
<dbReference type="AlphaFoldDB" id="A0A813AC18"/>
<dbReference type="InterPro" id="IPR031309">
    <property type="entry name" value="Ribosomal_uL5_C"/>
</dbReference>
<accession>A0A813AC18</accession>
<dbReference type="NCBIfam" id="NF003258">
    <property type="entry name" value="PRK04219.1"/>
    <property type="match status" value="1"/>
</dbReference>
<dbReference type="EMBL" id="CAJNJA010057918">
    <property type="protein sequence ID" value="CAE7863806.1"/>
    <property type="molecule type" value="Genomic_DNA"/>
</dbReference>
<dbReference type="OrthoDB" id="10261999at2759"/>
<evidence type="ECO:0000313" key="8">
    <source>
        <dbReference type="Proteomes" id="UP000601435"/>
    </source>
</evidence>
<dbReference type="GO" id="GO:1990904">
    <property type="term" value="C:ribonucleoprotein complex"/>
    <property type="evidence" value="ECO:0007669"/>
    <property type="project" value="UniProtKB-KW"/>
</dbReference>
<feature type="region of interest" description="Disordered" evidence="5">
    <location>
        <begin position="1050"/>
        <end position="1082"/>
    </location>
</feature>
<dbReference type="PROSITE" id="PS00358">
    <property type="entry name" value="RIBOSOMAL_L5"/>
    <property type="match status" value="1"/>
</dbReference>
<dbReference type="InterPro" id="IPR018247">
    <property type="entry name" value="EF_Hand_1_Ca_BS"/>
</dbReference>
<dbReference type="Proteomes" id="UP000601435">
    <property type="component" value="Unassembled WGS sequence"/>
</dbReference>
<dbReference type="InterPro" id="IPR031310">
    <property type="entry name" value="Ribosomal_uL5_N"/>
</dbReference>
<evidence type="ECO:0000256" key="2">
    <source>
        <dbReference type="ARBA" id="ARBA00022980"/>
    </source>
</evidence>
<protein>
    <submittedName>
        <fullName evidence="7">Rpl1102 protein</fullName>
    </submittedName>
</protein>
<evidence type="ECO:0000256" key="5">
    <source>
        <dbReference type="SAM" id="MobiDB-lite"/>
    </source>
</evidence>
<keyword evidence="8" id="KW-1185">Reference proteome</keyword>
<dbReference type="Pfam" id="PF00281">
    <property type="entry name" value="Ribosomal_L5"/>
    <property type="match status" value="1"/>
</dbReference>
<dbReference type="FunFam" id="3.30.1440.10:FF:000002">
    <property type="entry name" value="60S ribosomal protein L11"/>
    <property type="match status" value="1"/>
</dbReference>
<dbReference type="Gene3D" id="3.30.40.10">
    <property type="entry name" value="Zinc/RING finger domain, C3HC4 (zinc finger)"/>
    <property type="match status" value="1"/>
</dbReference>
<dbReference type="InterPro" id="IPR014003">
    <property type="entry name" value="BBS5_PH"/>
</dbReference>
<dbReference type="SUPFAM" id="SSF57850">
    <property type="entry name" value="RING/U-box"/>
    <property type="match status" value="1"/>
</dbReference>
<keyword evidence="2" id="KW-0689">Ribosomal protein</keyword>
<feature type="domain" description="RING-type" evidence="6">
    <location>
        <begin position="786"/>
        <end position="833"/>
    </location>
</feature>
<dbReference type="InterPro" id="IPR022803">
    <property type="entry name" value="Ribosomal_uL5_dom_sf"/>
</dbReference>
<dbReference type="InterPro" id="IPR020929">
    <property type="entry name" value="Ribosomal_uL5_CS"/>
</dbReference>
<evidence type="ECO:0000256" key="3">
    <source>
        <dbReference type="ARBA" id="ARBA00023274"/>
    </source>
</evidence>
<keyword evidence="4" id="KW-0479">Metal-binding</keyword>
<comment type="caution">
    <text evidence="7">The sequence shown here is derived from an EMBL/GenBank/DDBJ whole genome shotgun (WGS) entry which is preliminary data.</text>
</comment>
<dbReference type="InterPro" id="IPR013083">
    <property type="entry name" value="Znf_RING/FYVE/PHD"/>
</dbReference>
<reference evidence="7" key="1">
    <citation type="submission" date="2021-02" db="EMBL/GenBank/DDBJ databases">
        <authorList>
            <person name="Dougan E. K."/>
            <person name="Rhodes N."/>
            <person name="Thang M."/>
            <person name="Chan C."/>
        </authorList>
    </citation>
    <scope>NUCLEOTIDE SEQUENCE</scope>
</reference>
<dbReference type="GO" id="GO:0008270">
    <property type="term" value="F:zinc ion binding"/>
    <property type="evidence" value="ECO:0007669"/>
    <property type="project" value="UniProtKB-KW"/>
</dbReference>
<dbReference type="PROSITE" id="PS50089">
    <property type="entry name" value="ZF_RING_2"/>
    <property type="match status" value="1"/>
</dbReference>
<keyword evidence="3" id="KW-0687">Ribonucleoprotein</keyword>
<dbReference type="Pfam" id="PF13639">
    <property type="entry name" value="zf-RING_2"/>
    <property type="match status" value="1"/>
</dbReference>
<evidence type="ECO:0000259" key="6">
    <source>
        <dbReference type="PROSITE" id="PS50089"/>
    </source>
</evidence>
<dbReference type="Pfam" id="PF07289">
    <property type="entry name" value="BBL5"/>
    <property type="match status" value="1"/>
</dbReference>
<evidence type="ECO:0000256" key="1">
    <source>
        <dbReference type="ARBA" id="ARBA00008553"/>
    </source>
</evidence>
<evidence type="ECO:0000256" key="4">
    <source>
        <dbReference type="PROSITE-ProRule" id="PRU00175"/>
    </source>
</evidence>
<dbReference type="Gene3D" id="3.30.1440.10">
    <property type="match status" value="1"/>
</dbReference>
<dbReference type="GO" id="GO:0006412">
    <property type="term" value="P:translation"/>
    <property type="evidence" value="ECO:0007669"/>
    <property type="project" value="InterPro"/>
</dbReference>
<evidence type="ECO:0000313" key="7">
    <source>
        <dbReference type="EMBL" id="CAE7863806.1"/>
    </source>
</evidence>
<keyword evidence="4" id="KW-0863">Zinc-finger</keyword>
<feature type="compositionally biased region" description="Low complexity" evidence="5">
    <location>
        <begin position="1052"/>
        <end position="1066"/>
    </location>
</feature>
<dbReference type="InterPro" id="IPR057266">
    <property type="entry name" value="Ribosomal_uL5_euk/arc-type"/>
</dbReference>